<evidence type="ECO:0000256" key="1">
    <source>
        <dbReference type="ARBA" id="ARBA00022737"/>
    </source>
</evidence>
<sequence length="199" mass="22513">MSKTMINRNRHFIKHLAGTMRFSSSLSSSQVPSLTTTTRNPHQFYTSLFCTLIHLFLRCRRLSSAAAAFSAMRDFKYTPELATWNSLLHHFNSAGLIHQVMVIYQEMIFSGVGLNVATKNIVVHSLSKVGEFDRALDLLRDNNDYEFMSDGVTYNTVIWGFCKYGHVEIGARFGVGDDQRGVDCDSFTCNILTKGFCEK</sequence>
<keyword evidence="1" id="KW-0677">Repeat</keyword>
<feature type="repeat" description="PPR" evidence="2">
    <location>
        <begin position="80"/>
        <end position="114"/>
    </location>
</feature>
<evidence type="ECO:0000313" key="4">
    <source>
        <dbReference type="Proteomes" id="UP000030748"/>
    </source>
</evidence>
<dbReference type="NCBIfam" id="TIGR00756">
    <property type="entry name" value="PPR"/>
    <property type="match status" value="1"/>
</dbReference>
<dbReference type="InterPro" id="IPR011990">
    <property type="entry name" value="TPR-like_helical_dom_sf"/>
</dbReference>
<reference evidence="3 4" key="1">
    <citation type="journal article" date="2013" name="Proc. Natl. Acad. Sci. U.S.A.">
        <title>Fine-scale variation in meiotic recombination in Mimulus inferred from population shotgun sequencing.</title>
        <authorList>
            <person name="Hellsten U."/>
            <person name="Wright K.M."/>
            <person name="Jenkins J."/>
            <person name="Shu S."/>
            <person name="Yuan Y."/>
            <person name="Wessler S.R."/>
            <person name="Schmutz J."/>
            <person name="Willis J.H."/>
            <person name="Rokhsar D.S."/>
        </authorList>
    </citation>
    <scope>NUCLEOTIDE SEQUENCE [LARGE SCALE GENOMIC DNA]</scope>
    <source>
        <strain evidence="4">cv. DUN x IM62</strain>
    </source>
</reference>
<name>A0A022RQW8_ERYGU</name>
<accession>A0A022RQW8</accession>
<proteinExistence type="predicted"/>
<evidence type="ECO:0008006" key="5">
    <source>
        <dbReference type="Google" id="ProtNLM"/>
    </source>
</evidence>
<dbReference type="Gene3D" id="1.25.40.10">
    <property type="entry name" value="Tetratricopeptide repeat domain"/>
    <property type="match status" value="1"/>
</dbReference>
<organism evidence="3 4">
    <name type="scientific">Erythranthe guttata</name>
    <name type="common">Yellow monkey flower</name>
    <name type="synonym">Mimulus guttatus</name>
    <dbReference type="NCBI Taxonomy" id="4155"/>
    <lineage>
        <taxon>Eukaryota</taxon>
        <taxon>Viridiplantae</taxon>
        <taxon>Streptophyta</taxon>
        <taxon>Embryophyta</taxon>
        <taxon>Tracheophyta</taxon>
        <taxon>Spermatophyta</taxon>
        <taxon>Magnoliopsida</taxon>
        <taxon>eudicotyledons</taxon>
        <taxon>Gunneridae</taxon>
        <taxon>Pentapetalae</taxon>
        <taxon>asterids</taxon>
        <taxon>lamiids</taxon>
        <taxon>Lamiales</taxon>
        <taxon>Phrymaceae</taxon>
        <taxon>Erythranthe</taxon>
    </lineage>
</organism>
<dbReference type="EMBL" id="KI630308">
    <property type="protein sequence ID" value="EYU42173.1"/>
    <property type="molecule type" value="Genomic_DNA"/>
</dbReference>
<dbReference type="PANTHER" id="PTHR47932">
    <property type="entry name" value="ATPASE EXPRESSION PROTEIN 3"/>
    <property type="match status" value="1"/>
</dbReference>
<dbReference type="AlphaFoldDB" id="A0A022RQW8"/>
<evidence type="ECO:0000256" key="2">
    <source>
        <dbReference type="PROSITE-ProRule" id="PRU00708"/>
    </source>
</evidence>
<gene>
    <name evidence="3" type="ORF">MIMGU_mgv1a0181002mg</name>
</gene>
<dbReference type="Proteomes" id="UP000030748">
    <property type="component" value="Unassembled WGS sequence"/>
</dbReference>
<evidence type="ECO:0000313" key="3">
    <source>
        <dbReference type="EMBL" id="EYU42173.1"/>
    </source>
</evidence>
<keyword evidence="4" id="KW-1185">Reference proteome</keyword>
<feature type="non-terminal residue" evidence="3">
    <location>
        <position position="199"/>
    </location>
</feature>
<protein>
    <recommendedName>
        <fullName evidence="5">Pentatricopeptide repeat-containing protein</fullName>
    </recommendedName>
</protein>
<dbReference type="PANTHER" id="PTHR47932:SF63">
    <property type="entry name" value="OS08G0290000 PROTEIN"/>
    <property type="match status" value="1"/>
</dbReference>
<dbReference type="PROSITE" id="PS51375">
    <property type="entry name" value="PPR"/>
    <property type="match status" value="1"/>
</dbReference>
<dbReference type="Pfam" id="PF01535">
    <property type="entry name" value="PPR"/>
    <property type="match status" value="3"/>
</dbReference>
<dbReference type="InterPro" id="IPR002885">
    <property type="entry name" value="PPR_rpt"/>
</dbReference>